<dbReference type="PANTHER" id="PTHR11575">
    <property type="entry name" value="5'-NUCLEOTIDASE-RELATED"/>
    <property type="match status" value="1"/>
</dbReference>
<proteinExistence type="inferred from homology"/>
<dbReference type="SUPFAM" id="SSF56300">
    <property type="entry name" value="Metallo-dependent phosphatases"/>
    <property type="match status" value="1"/>
</dbReference>
<accession>A0A930YHZ2</accession>
<evidence type="ECO:0000259" key="3">
    <source>
        <dbReference type="Pfam" id="PF00149"/>
    </source>
</evidence>
<dbReference type="Gene3D" id="3.90.780.10">
    <property type="entry name" value="5'-Nucleotidase, C-terminal domain"/>
    <property type="match status" value="1"/>
</dbReference>
<dbReference type="PRINTS" id="PR01607">
    <property type="entry name" value="APYRASEFAMLY"/>
</dbReference>
<dbReference type="GO" id="GO:0008253">
    <property type="term" value="F:5'-nucleotidase activity"/>
    <property type="evidence" value="ECO:0007669"/>
    <property type="project" value="TreeGrafter"/>
</dbReference>
<dbReference type="GO" id="GO:0008768">
    <property type="term" value="F:UDP-sugar diphosphatase activity"/>
    <property type="evidence" value="ECO:0007669"/>
    <property type="project" value="TreeGrafter"/>
</dbReference>
<evidence type="ECO:0000256" key="1">
    <source>
        <dbReference type="ARBA" id="ARBA00022729"/>
    </source>
</evidence>
<keyword evidence="2" id="KW-0547">Nucleotide-binding</keyword>
<evidence type="ECO:0000313" key="5">
    <source>
        <dbReference type="EMBL" id="MBF4763454.1"/>
    </source>
</evidence>
<dbReference type="Pfam" id="PF00149">
    <property type="entry name" value="Metallophos"/>
    <property type="match status" value="1"/>
</dbReference>
<dbReference type="GO" id="GO:0000166">
    <property type="term" value="F:nucleotide binding"/>
    <property type="evidence" value="ECO:0007669"/>
    <property type="project" value="UniProtKB-KW"/>
</dbReference>
<evidence type="ECO:0000313" key="6">
    <source>
        <dbReference type="Proteomes" id="UP000640489"/>
    </source>
</evidence>
<protein>
    <submittedName>
        <fullName evidence="5">Bifunctional metallophosphatase/5'-nucleotidase</fullName>
    </submittedName>
</protein>
<dbReference type="InterPro" id="IPR006179">
    <property type="entry name" value="5_nucleotidase/apyrase"/>
</dbReference>
<dbReference type="Pfam" id="PF02872">
    <property type="entry name" value="5_nucleotid_C"/>
    <property type="match status" value="1"/>
</dbReference>
<feature type="signal peptide" evidence="2">
    <location>
        <begin position="1"/>
        <end position="30"/>
    </location>
</feature>
<evidence type="ECO:0000259" key="4">
    <source>
        <dbReference type="Pfam" id="PF02872"/>
    </source>
</evidence>
<feature type="chain" id="PRO_5038166147" evidence="2">
    <location>
        <begin position="31"/>
        <end position="773"/>
    </location>
</feature>
<dbReference type="Gene3D" id="3.60.21.10">
    <property type="match status" value="1"/>
</dbReference>
<dbReference type="EMBL" id="JADKPN010000004">
    <property type="protein sequence ID" value="MBF4763454.1"/>
    <property type="molecule type" value="Genomic_DNA"/>
</dbReference>
<reference evidence="5" key="1">
    <citation type="submission" date="2020-11" db="EMBL/GenBank/DDBJ databases">
        <title>Nocardioides sp. nov., isolated from Soil of Cynanchum wilfordii Hemsley rhizosphere.</title>
        <authorList>
            <person name="Lee J.-S."/>
            <person name="Suh M.K."/>
            <person name="Kim J.-S."/>
        </authorList>
    </citation>
    <scope>NUCLEOTIDE SEQUENCE</scope>
    <source>
        <strain evidence="5">KCTC 19275</strain>
    </source>
</reference>
<dbReference type="InterPro" id="IPR036907">
    <property type="entry name" value="5'-Nucleotdase_C_sf"/>
</dbReference>
<sequence>MNARLAFGASVSLLAGSLAIVAGTVAPAQAADGQIKINLVGINDFHGRIDANTVKWAGTVKKLEYDTSGTSPGASLVVGAGDLIGASLFASASAGDQPTIDVMNEVGLDASAVGNHEFDKGWADLRDRVINNKTNAKWDYLGANVYQKGTQTPALPEYKIYNLTDADGDAVKVGVIGAVTQETASLVSPGGISTLDFGPAVAAVNRVAAQLSDGNTGNDEADVLVATFHAGSNVTSSYVDAFAAGGEFAAMANLDPHIDAVFNGHTHQKYVYSQPVTGGDQPTRPMVQTGSYGENVGQVLLDYNTGTGKVTANAASNTARVTTSDADLVANPTYGADLQKVKNTVDAALAAAKTVGNQPVGRITADITTAFRFGAYTGGRYAGGERDVREQESTLGDLVANALRDGIPADQGKADIGIVNPGGLRDELYFKGDPASNPANTDGVVTYAEANGVLPFVNNIWLVQLTGKQLKTVLEQQWQPAGAARAFLALGLSDNVRVTQDATKPYGSRITSVLVNGLPLDLKKIYTVSTFSFLGTGGDNFTAFKDGTSKDTGLVDRDLWIGYLQKAGPIAPDFARQQVQAQNMKTSVKPGKKYTFRVNGLDLTSQGSPQNTEAGLYATTLVKGKPIQVKLGEFPVANGLAKFNFRTPRIRFSQLSVVAEPSDTMVGIFHGTFNHQIKAKPRLATSKSPQRAIAGKTRTSVSIEVKVPGMDPKGWAAVKIGGRQYKGKLVDGKVTIKLPKFNKTGKQRLKVKYLGGKEFKRAYKFINLWVVRG</sequence>
<name>A0A930YHZ2_9ACTN</name>
<comment type="similarity">
    <text evidence="2">Belongs to the 5'-nucleotidase family.</text>
</comment>
<dbReference type="InterPro" id="IPR008334">
    <property type="entry name" value="5'-Nucleotdase_C"/>
</dbReference>
<evidence type="ECO:0000256" key="2">
    <source>
        <dbReference type="RuleBase" id="RU362119"/>
    </source>
</evidence>
<comment type="caution">
    <text evidence="5">The sequence shown here is derived from an EMBL/GenBank/DDBJ whole genome shotgun (WGS) entry which is preliminary data.</text>
</comment>
<dbReference type="SUPFAM" id="SSF55816">
    <property type="entry name" value="5'-nucleotidase (syn. UDP-sugar hydrolase), C-terminal domain"/>
    <property type="match status" value="1"/>
</dbReference>
<dbReference type="GO" id="GO:0009166">
    <property type="term" value="P:nucleotide catabolic process"/>
    <property type="evidence" value="ECO:0007669"/>
    <property type="project" value="InterPro"/>
</dbReference>
<organism evidence="5 6">
    <name type="scientific">Nocardioides islandensis</name>
    <dbReference type="NCBI Taxonomy" id="433663"/>
    <lineage>
        <taxon>Bacteria</taxon>
        <taxon>Bacillati</taxon>
        <taxon>Actinomycetota</taxon>
        <taxon>Actinomycetes</taxon>
        <taxon>Propionibacteriales</taxon>
        <taxon>Nocardioidaceae</taxon>
        <taxon>Nocardioides</taxon>
    </lineage>
</organism>
<feature type="domain" description="Calcineurin-like phosphoesterase" evidence="3">
    <location>
        <begin position="40"/>
        <end position="268"/>
    </location>
</feature>
<dbReference type="GO" id="GO:0030288">
    <property type="term" value="C:outer membrane-bounded periplasmic space"/>
    <property type="evidence" value="ECO:0007669"/>
    <property type="project" value="TreeGrafter"/>
</dbReference>
<keyword evidence="2" id="KW-0378">Hydrolase</keyword>
<keyword evidence="1 2" id="KW-0732">Signal</keyword>
<keyword evidence="6" id="KW-1185">Reference proteome</keyword>
<dbReference type="AlphaFoldDB" id="A0A930YHZ2"/>
<feature type="domain" description="5'-Nucleotidase C-terminal" evidence="4">
    <location>
        <begin position="385"/>
        <end position="546"/>
    </location>
</feature>
<gene>
    <name evidence="5" type="ORF">ISU07_09980</name>
</gene>
<dbReference type="InterPro" id="IPR029052">
    <property type="entry name" value="Metallo-depent_PP-like"/>
</dbReference>
<dbReference type="InterPro" id="IPR004843">
    <property type="entry name" value="Calcineurin-like_PHP"/>
</dbReference>
<dbReference type="Proteomes" id="UP000640489">
    <property type="component" value="Unassembled WGS sequence"/>
</dbReference>
<dbReference type="PANTHER" id="PTHR11575:SF24">
    <property type="entry name" value="5'-NUCLEOTIDASE"/>
    <property type="match status" value="1"/>
</dbReference>